<dbReference type="GO" id="GO:0006355">
    <property type="term" value="P:regulation of DNA-templated transcription"/>
    <property type="evidence" value="ECO:0007669"/>
    <property type="project" value="InterPro"/>
</dbReference>
<sequence>MEKDKHLGLRIDPETHRKLKSLAEYEGRSINREVLHLIKKAINEFEKGVGKL</sequence>
<dbReference type="Proteomes" id="UP000249377">
    <property type="component" value="Unassembled WGS sequence"/>
</dbReference>
<dbReference type="EMBL" id="QLYR01000013">
    <property type="protein sequence ID" value="RAQ22462.1"/>
    <property type="molecule type" value="Genomic_DNA"/>
</dbReference>
<dbReference type="Pfam" id="PF05534">
    <property type="entry name" value="HicB"/>
    <property type="match status" value="1"/>
</dbReference>
<dbReference type="InterPro" id="IPR013321">
    <property type="entry name" value="Arc_rbn_hlx_hlx"/>
</dbReference>
<organism evidence="1 2">
    <name type="scientific">Hydrogeniiclostridium mannosilyticum</name>
    <dbReference type="NCBI Taxonomy" id="2764322"/>
    <lineage>
        <taxon>Bacteria</taxon>
        <taxon>Bacillati</taxon>
        <taxon>Bacillota</taxon>
        <taxon>Clostridia</taxon>
        <taxon>Eubacteriales</taxon>
        <taxon>Acutalibacteraceae</taxon>
        <taxon>Hydrogeniiclostridium</taxon>
    </lineage>
</organism>
<dbReference type="AlphaFoldDB" id="A0A328UEX4"/>
<accession>A0A328UEX4</accession>
<keyword evidence="2" id="KW-1185">Reference proteome</keyword>
<dbReference type="Gene3D" id="1.10.1220.10">
    <property type="entry name" value="Met repressor-like"/>
    <property type="match status" value="1"/>
</dbReference>
<evidence type="ECO:0000313" key="2">
    <source>
        <dbReference type="Proteomes" id="UP000249377"/>
    </source>
</evidence>
<proteinExistence type="predicted"/>
<protein>
    <recommendedName>
        <fullName evidence="3">Arc family DNA-binding protein</fullName>
    </recommendedName>
</protein>
<dbReference type="RefSeq" id="WP_112333637.1">
    <property type="nucleotide sequence ID" value="NZ_JADPHD010000002.1"/>
</dbReference>
<evidence type="ECO:0008006" key="3">
    <source>
        <dbReference type="Google" id="ProtNLM"/>
    </source>
</evidence>
<reference evidence="1 2" key="1">
    <citation type="submission" date="2018-06" db="EMBL/GenBank/DDBJ databases">
        <title>Noncontiguous genome sequence of Ruminococcaceae bacterium ASD2818.</title>
        <authorList>
            <person name="Chaplin A.V."/>
            <person name="Sokolova S.R."/>
            <person name="Kochetkova T.O."/>
            <person name="Goltsov A.Y."/>
            <person name="Trofimov D.Y."/>
            <person name="Efimov B.A."/>
        </authorList>
    </citation>
    <scope>NUCLEOTIDE SEQUENCE [LARGE SCALE GENOMIC DNA]</scope>
    <source>
        <strain evidence="1 2">ASD2818</strain>
    </source>
</reference>
<dbReference type="InterPro" id="IPR008651">
    <property type="entry name" value="Uncharacterised_HicB"/>
</dbReference>
<evidence type="ECO:0000313" key="1">
    <source>
        <dbReference type="EMBL" id="RAQ22462.1"/>
    </source>
</evidence>
<dbReference type="SUPFAM" id="SSF47598">
    <property type="entry name" value="Ribbon-helix-helix"/>
    <property type="match status" value="1"/>
</dbReference>
<comment type="caution">
    <text evidence="1">The sequence shown here is derived from an EMBL/GenBank/DDBJ whole genome shotgun (WGS) entry which is preliminary data.</text>
</comment>
<gene>
    <name evidence="1" type="ORF">DPQ25_13160</name>
</gene>
<name>A0A328UEX4_9FIRM</name>
<dbReference type="InterPro" id="IPR010985">
    <property type="entry name" value="Ribbon_hlx_hlx"/>
</dbReference>